<proteinExistence type="predicted"/>
<accession>A0A0C2JNN2</accession>
<evidence type="ECO:0008006" key="3">
    <source>
        <dbReference type="Google" id="ProtNLM"/>
    </source>
</evidence>
<dbReference type="OrthoDB" id="10029846at2759"/>
<name>A0A0C2JNN2_THEKT</name>
<sequence length="213" mass="25208">MIFDNHRIHVRLKADLFAEEVGEEMLEVNRTRFYCGDQKNHFLRFDKMAKLVPHGFKQCVIIMAYDPTVVCNIPCAWALLTGKDQQLYKYLLSELCILLDDRWMPRYCICDFEKGLLNAIRCKFPETIIHQQSMKARTNNCLERYNRITNEKFANPHPNIQQFIDVLKKEESYYASLCRNIRSGALERELVTCVEKRNISEELIAYLQEFNPE</sequence>
<reference evidence="1 2" key="1">
    <citation type="journal article" date="2014" name="Genome Biol. Evol.">
        <title>The genome of the myxosporean Thelohanellus kitauei shows adaptations to nutrient acquisition within its fish host.</title>
        <authorList>
            <person name="Yang Y."/>
            <person name="Xiong J."/>
            <person name="Zhou Z."/>
            <person name="Huo F."/>
            <person name="Miao W."/>
            <person name="Ran C."/>
            <person name="Liu Y."/>
            <person name="Zhang J."/>
            <person name="Feng J."/>
            <person name="Wang M."/>
            <person name="Wang M."/>
            <person name="Wang L."/>
            <person name="Yao B."/>
        </authorList>
    </citation>
    <scope>NUCLEOTIDE SEQUENCE [LARGE SCALE GENOMIC DNA]</scope>
    <source>
        <strain evidence="1">Wuqing</strain>
    </source>
</reference>
<evidence type="ECO:0000313" key="1">
    <source>
        <dbReference type="EMBL" id="KII70968.1"/>
    </source>
</evidence>
<comment type="caution">
    <text evidence="1">The sequence shown here is derived from an EMBL/GenBank/DDBJ whole genome shotgun (WGS) entry which is preliminary data.</text>
</comment>
<dbReference type="Proteomes" id="UP000031668">
    <property type="component" value="Unassembled WGS sequence"/>
</dbReference>
<organism evidence="1 2">
    <name type="scientific">Thelohanellus kitauei</name>
    <name type="common">Myxosporean</name>
    <dbReference type="NCBI Taxonomy" id="669202"/>
    <lineage>
        <taxon>Eukaryota</taxon>
        <taxon>Metazoa</taxon>
        <taxon>Cnidaria</taxon>
        <taxon>Myxozoa</taxon>
        <taxon>Myxosporea</taxon>
        <taxon>Bivalvulida</taxon>
        <taxon>Platysporina</taxon>
        <taxon>Myxobolidae</taxon>
        <taxon>Thelohanellus</taxon>
    </lineage>
</organism>
<gene>
    <name evidence="1" type="ORF">RF11_09997</name>
</gene>
<dbReference type="AlphaFoldDB" id="A0A0C2JNN2"/>
<protein>
    <recommendedName>
        <fullName evidence="3">MULE transposase domain-containing protein</fullName>
    </recommendedName>
</protein>
<keyword evidence="2" id="KW-1185">Reference proteome</keyword>
<evidence type="ECO:0000313" key="2">
    <source>
        <dbReference type="Proteomes" id="UP000031668"/>
    </source>
</evidence>
<dbReference type="EMBL" id="JWZT01001910">
    <property type="protein sequence ID" value="KII70968.1"/>
    <property type="molecule type" value="Genomic_DNA"/>
</dbReference>